<reference evidence="3" key="1">
    <citation type="journal article" date="2017" name="Genome Biol.">
        <title>Comparative genomics reveals high biological diversity and specific adaptations in the industrially and medically important fungal genus Aspergillus.</title>
        <authorList>
            <person name="de Vries R.P."/>
            <person name="Riley R."/>
            <person name="Wiebenga A."/>
            <person name="Aguilar-Osorio G."/>
            <person name="Amillis S."/>
            <person name="Uchima C.A."/>
            <person name="Anderluh G."/>
            <person name="Asadollahi M."/>
            <person name="Askin M."/>
            <person name="Barry K."/>
            <person name="Battaglia E."/>
            <person name="Bayram O."/>
            <person name="Benocci T."/>
            <person name="Braus-Stromeyer S.A."/>
            <person name="Caldana C."/>
            <person name="Canovas D."/>
            <person name="Cerqueira G.C."/>
            <person name="Chen F."/>
            <person name="Chen W."/>
            <person name="Choi C."/>
            <person name="Clum A."/>
            <person name="Dos Santos R.A."/>
            <person name="Damasio A.R."/>
            <person name="Diallinas G."/>
            <person name="Emri T."/>
            <person name="Fekete E."/>
            <person name="Flipphi M."/>
            <person name="Freyberg S."/>
            <person name="Gallo A."/>
            <person name="Gournas C."/>
            <person name="Habgood R."/>
            <person name="Hainaut M."/>
            <person name="Harispe M.L."/>
            <person name="Henrissat B."/>
            <person name="Hilden K.S."/>
            <person name="Hope R."/>
            <person name="Hossain A."/>
            <person name="Karabika E."/>
            <person name="Karaffa L."/>
            <person name="Karanyi Z."/>
            <person name="Krasevec N."/>
            <person name="Kuo A."/>
            <person name="Kusch H."/>
            <person name="LaButti K."/>
            <person name="Lagendijk E.L."/>
            <person name="Lapidus A."/>
            <person name="Levasseur A."/>
            <person name="Lindquist E."/>
            <person name="Lipzen A."/>
            <person name="Logrieco A.F."/>
            <person name="MacCabe A."/>
            <person name="Maekelae M.R."/>
            <person name="Malavazi I."/>
            <person name="Melin P."/>
            <person name="Meyer V."/>
            <person name="Mielnichuk N."/>
            <person name="Miskei M."/>
            <person name="Molnar A.P."/>
            <person name="Mule G."/>
            <person name="Ngan C.Y."/>
            <person name="Orejas M."/>
            <person name="Orosz E."/>
            <person name="Ouedraogo J.P."/>
            <person name="Overkamp K.M."/>
            <person name="Park H.-S."/>
            <person name="Perrone G."/>
            <person name="Piumi F."/>
            <person name="Punt P.J."/>
            <person name="Ram A.F."/>
            <person name="Ramon A."/>
            <person name="Rauscher S."/>
            <person name="Record E."/>
            <person name="Riano-Pachon D.M."/>
            <person name="Robert V."/>
            <person name="Roehrig J."/>
            <person name="Ruller R."/>
            <person name="Salamov A."/>
            <person name="Salih N.S."/>
            <person name="Samson R.A."/>
            <person name="Sandor E."/>
            <person name="Sanguinetti M."/>
            <person name="Schuetze T."/>
            <person name="Sepcic K."/>
            <person name="Shelest E."/>
            <person name="Sherlock G."/>
            <person name="Sophianopoulou V."/>
            <person name="Squina F.M."/>
            <person name="Sun H."/>
            <person name="Susca A."/>
            <person name="Todd R.B."/>
            <person name="Tsang A."/>
            <person name="Unkles S.E."/>
            <person name="van de Wiele N."/>
            <person name="van Rossen-Uffink D."/>
            <person name="Oliveira J.V."/>
            <person name="Vesth T.C."/>
            <person name="Visser J."/>
            <person name="Yu J.-H."/>
            <person name="Zhou M."/>
            <person name="Andersen M.R."/>
            <person name="Archer D.B."/>
            <person name="Baker S.E."/>
            <person name="Benoit I."/>
            <person name="Brakhage A.A."/>
            <person name="Braus G.H."/>
            <person name="Fischer R."/>
            <person name="Frisvad J.C."/>
            <person name="Goldman G.H."/>
            <person name="Houbraken J."/>
            <person name="Oakley B."/>
            <person name="Pocsi I."/>
            <person name="Scazzocchio C."/>
            <person name="Seiboth B."/>
            <person name="vanKuyk P.A."/>
            <person name="Wortman J."/>
            <person name="Dyer P.S."/>
            <person name="Grigoriev I.V."/>
        </authorList>
    </citation>
    <scope>NUCLEOTIDE SEQUENCE [LARGE SCALE GENOMIC DNA]</scope>
    <source>
        <strain evidence="3">CBS 106.47</strain>
    </source>
</reference>
<proteinExistence type="predicted"/>
<dbReference type="VEuPathDB" id="FungiDB:ASPFODRAFT_690825"/>
<keyword evidence="1" id="KW-0812">Transmembrane</keyword>
<organism evidence="2 3">
    <name type="scientific">Aspergillus luchuensis (strain CBS 106.47)</name>
    <dbReference type="NCBI Taxonomy" id="1137211"/>
    <lineage>
        <taxon>Eukaryota</taxon>
        <taxon>Fungi</taxon>
        <taxon>Dikarya</taxon>
        <taxon>Ascomycota</taxon>
        <taxon>Pezizomycotina</taxon>
        <taxon>Eurotiomycetes</taxon>
        <taxon>Eurotiomycetidae</taxon>
        <taxon>Eurotiales</taxon>
        <taxon>Aspergillaceae</taxon>
        <taxon>Aspergillus</taxon>
        <taxon>Aspergillus subgen. Circumdati</taxon>
    </lineage>
</organism>
<keyword evidence="1" id="KW-0472">Membrane</keyword>
<dbReference type="AlphaFoldDB" id="A0A1M3TD77"/>
<evidence type="ECO:0000313" key="3">
    <source>
        <dbReference type="Proteomes" id="UP000184063"/>
    </source>
</evidence>
<dbReference type="EMBL" id="KV878244">
    <property type="protein sequence ID" value="OJZ84704.1"/>
    <property type="molecule type" value="Genomic_DNA"/>
</dbReference>
<keyword evidence="1" id="KW-1133">Transmembrane helix</keyword>
<gene>
    <name evidence="2" type="ORF">ASPFODRAFT_690825</name>
</gene>
<evidence type="ECO:0000313" key="2">
    <source>
        <dbReference type="EMBL" id="OJZ84704.1"/>
    </source>
</evidence>
<name>A0A1M3TD77_ASPLC</name>
<feature type="transmembrane region" description="Helical" evidence="1">
    <location>
        <begin position="55"/>
        <end position="74"/>
    </location>
</feature>
<protein>
    <submittedName>
        <fullName evidence="2">Uncharacterized protein</fullName>
    </submittedName>
</protein>
<evidence type="ECO:0000256" key="1">
    <source>
        <dbReference type="SAM" id="Phobius"/>
    </source>
</evidence>
<accession>A0A1M3TD77</accession>
<dbReference type="Proteomes" id="UP000184063">
    <property type="component" value="Unassembled WGS sequence"/>
</dbReference>
<sequence length="75" mass="8832">MLWVGGVKKCVVVVRRSLLCWRYNRVRADSRVRIGRWKFQGEGQLEGSRCHRVGSAVWVIIWLVGYLGHYFLVLR</sequence>